<dbReference type="AlphaFoldDB" id="A0A367LP77"/>
<dbReference type="Proteomes" id="UP000253664">
    <property type="component" value="Unassembled WGS sequence"/>
</dbReference>
<comment type="caution">
    <text evidence="1">The sequence shown here is derived from an EMBL/GenBank/DDBJ whole genome shotgun (WGS) entry which is preliminary data.</text>
</comment>
<name>A0A367LP77_9HYPO</name>
<feature type="non-terminal residue" evidence="1">
    <location>
        <position position="67"/>
    </location>
</feature>
<reference evidence="1 2" key="1">
    <citation type="journal article" date="2015" name="BMC Genomics">
        <title>Insights from the genome of Ophiocordyceps polyrhachis-furcata to pathogenicity and host specificity in insect fungi.</title>
        <authorList>
            <person name="Wichadakul D."/>
            <person name="Kobmoo N."/>
            <person name="Ingsriswang S."/>
            <person name="Tangphatsornruang S."/>
            <person name="Chantasingh D."/>
            <person name="Luangsa-ard J.J."/>
            <person name="Eurwilaichitr L."/>
        </authorList>
    </citation>
    <scope>NUCLEOTIDE SEQUENCE [LARGE SCALE GENOMIC DNA]</scope>
    <source>
        <strain evidence="1 2">BCC 54312</strain>
    </source>
</reference>
<evidence type="ECO:0000313" key="1">
    <source>
        <dbReference type="EMBL" id="RCI16220.1"/>
    </source>
</evidence>
<protein>
    <submittedName>
        <fullName evidence="1">Uncharacterized protein</fullName>
    </submittedName>
</protein>
<proteinExistence type="predicted"/>
<accession>A0A367LP77</accession>
<organism evidence="1 2">
    <name type="scientific">Ophiocordyceps polyrhachis-furcata BCC 54312</name>
    <dbReference type="NCBI Taxonomy" id="1330021"/>
    <lineage>
        <taxon>Eukaryota</taxon>
        <taxon>Fungi</taxon>
        <taxon>Dikarya</taxon>
        <taxon>Ascomycota</taxon>
        <taxon>Pezizomycotina</taxon>
        <taxon>Sordariomycetes</taxon>
        <taxon>Hypocreomycetidae</taxon>
        <taxon>Hypocreales</taxon>
        <taxon>Ophiocordycipitaceae</taxon>
        <taxon>Ophiocordyceps</taxon>
    </lineage>
</organism>
<keyword evidence="2" id="KW-1185">Reference proteome</keyword>
<sequence length="67" mass="7640">MKPDMLIMIDRGRKSSTKCNTNLVIGCICRYFALMHQPRIQAWEEEKQLLGSYQGNSTARSSTVKTC</sequence>
<gene>
    <name evidence="1" type="ORF">L249_2374</name>
</gene>
<dbReference type="EMBL" id="LKCN02000001">
    <property type="protein sequence ID" value="RCI16220.1"/>
    <property type="molecule type" value="Genomic_DNA"/>
</dbReference>
<evidence type="ECO:0000313" key="2">
    <source>
        <dbReference type="Proteomes" id="UP000253664"/>
    </source>
</evidence>